<proteinExistence type="predicted"/>
<keyword evidence="3" id="KW-1185">Reference proteome</keyword>
<sequence length="35" mass="4287">MILFLFLFPQMFQCCLRCFQNFLFFYEVGSCSLIH</sequence>
<evidence type="ECO:0000313" key="2">
    <source>
        <dbReference type="EMBL" id="GKV12890.1"/>
    </source>
</evidence>
<name>A0AAV5JLE4_9ROSI</name>
<feature type="chain" id="PRO_5043629977" evidence="1">
    <location>
        <begin position="18"/>
        <end position="35"/>
    </location>
</feature>
<feature type="signal peptide" evidence="1">
    <location>
        <begin position="1"/>
        <end position="17"/>
    </location>
</feature>
<dbReference type="EMBL" id="BPVZ01000037">
    <property type="protein sequence ID" value="GKV12890.1"/>
    <property type="molecule type" value="Genomic_DNA"/>
</dbReference>
<accession>A0AAV5JLE4</accession>
<evidence type="ECO:0000256" key="1">
    <source>
        <dbReference type="SAM" id="SignalP"/>
    </source>
</evidence>
<organism evidence="2 3">
    <name type="scientific">Rubroshorea leprosula</name>
    <dbReference type="NCBI Taxonomy" id="152421"/>
    <lineage>
        <taxon>Eukaryota</taxon>
        <taxon>Viridiplantae</taxon>
        <taxon>Streptophyta</taxon>
        <taxon>Embryophyta</taxon>
        <taxon>Tracheophyta</taxon>
        <taxon>Spermatophyta</taxon>
        <taxon>Magnoliopsida</taxon>
        <taxon>eudicotyledons</taxon>
        <taxon>Gunneridae</taxon>
        <taxon>Pentapetalae</taxon>
        <taxon>rosids</taxon>
        <taxon>malvids</taxon>
        <taxon>Malvales</taxon>
        <taxon>Dipterocarpaceae</taxon>
        <taxon>Rubroshorea</taxon>
    </lineage>
</organism>
<dbReference type="AlphaFoldDB" id="A0AAV5JLE4"/>
<gene>
    <name evidence="2" type="ORF">SLEP1_g23977</name>
</gene>
<dbReference type="Proteomes" id="UP001054252">
    <property type="component" value="Unassembled WGS sequence"/>
</dbReference>
<comment type="caution">
    <text evidence="2">The sequence shown here is derived from an EMBL/GenBank/DDBJ whole genome shotgun (WGS) entry which is preliminary data.</text>
</comment>
<evidence type="ECO:0000313" key="3">
    <source>
        <dbReference type="Proteomes" id="UP001054252"/>
    </source>
</evidence>
<keyword evidence="1" id="KW-0732">Signal</keyword>
<reference evidence="2 3" key="1">
    <citation type="journal article" date="2021" name="Commun. Biol.">
        <title>The genome of Shorea leprosula (Dipterocarpaceae) highlights the ecological relevance of drought in aseasonal tropical rainforests.</title>
        <authorList>
            <person name="Ng K.K.S."/>
            <person name="Kobayashi M.J."/>
            <person name="Fawcett J.A."/>
            <person name="Hatakeyama M."/>
            <person name="Paape T."/>
            <person name="Ng C.H."/>
            <person name="Ang C.C."/>
            <person name="Tnah L.H."/>
            <person name="Lee C.T."/>
            <person name="Nishiyama T."/>
            <person name="Sese J."/>
            <person name="O'Brien M.J."/>
            <person name="Copetti D."/>
            <person name="Mohd Noor M.I."/>
            <person name="Ong R.C."/>
            <person name="Putra M."/>
            <person name="Sireger I.Z."/>
            <person name="Indrioko S."/>
            <person name="Kosugi Y."/>
            <person name="Izuno A."/>
            <person name="Isagi Y."/>
            <person name="Lee S.L."/>
            <person name="Shimizu K.K."/>
        </authorList>
    </citation>
    <scope>NUCLEOTIDE SEQUENCE [LARGE SCALE GENOMIC DNA]</scope>
    <source>
        <strain evidence="2">214</strain>
    </source>
</reference>
<protein>
    <submittedName>
        <fullName evidence="2">Uncharacterized protein</fullName>
    </submittedName>
</protein>